<proteinExistence type="predicted"/>
<sequence length="94" mass="9800">MPSRVRAARSCSRLCQRASGPAATGVIKVKQRRCRSRSVSVVGAVGIMPTDSSTNPPSGVAAIGAWHSNSVFSASVIRAIRSRTRSSVDRSGSS</sequence>
<reference evidence="1 2" key="1">
    <citation type="submission" date="2018-11" db="EMBL/GenBank/DDBJ databases">
        <title>Sequencing the genomes of 1000 actinobacteria strains.</title>
        <authorList>
            <person name="Klenk H.-P."/>
        </authorList>
    </citation>
    <scope>NUCLEOTIDE SEQUENCE [LARGE SCALE GENOMIC DNA]</scope>
    <source>
        <strain evidence="1 2">DSM 44348</strain>
    </source>
</reference>
<gene>
    <name evidence="1" type="ORF">EDD35_5087</name>
</gene>
<keyword evidence="2" id="KW-1185">Reference proteome</keyword>
<dbReference type="EMBL" id="RKHY01000001">
    <property type="protein sequence ID" value="ROS42693.1"/>
    <property type="molecule type" value="Genomic_DNA"/>
</dbReference>
<accession>A0A3N2H193</accession>
<protein>
    <submittedName>
        <fullName evidence="1">Uncharacterized protein</fullName>
    </submittedName>
</protein>
<name>A0A3N2H193_9PSEU</name>
<evidence type="ECO:0000313" key="1">
    <source>
        <dbReference type="EMBL" id="ROS42693.1"/>
    </source>
</evidence>
<dbReference type="Proteomes" id="UP000274843">
    <property type="component" value="Unassembled WGS sequence"/>
</dbReference>
<evidence type="ECO:0000313" key="2">
    <source>
        <dbReference type="Proteomes" id="UP000274843"/>
    </source>
</evidence>
<dbReference type="AlphaFoldDB" id="A0A3N2H193"/>
<organism evidence="1 2">
    <name type="scientific">Amycolatopsis thermoflava</name>
    <dbReference type="NCBI Taxonomy" id="84480"/>
    <lineage>
        <taxon>Bacteria</taxon>
        <taxon>Bacillati</taxon>
        <taxon>Actinomycetota</taxon>
        <taxon>Actinomycetes</taxon>
        <taxon>Pseudonocardiales</taxon>
        <taxon>Pseudonocardiaceae</taxon>
        <taxon>Amycolatopsis</taxon>
        <taxon>Amycolatopsis methanolica group</taxon>
    </lineage>
</organism>
<comment type="caution">
    <text evidence="1">The sequence shown here is derived from an EMBL/GenBank/DDBJ whole genome shotgun (WGS) entry which is preliminary data.</text>
</comment>